<dbReference type="GO" id="GO:0008270">
    <property type="term" value="F:zinc ion binding"/>
    <property type="evidence" value="ECO:0007669"/>
    <property type="project" value="UniProtKB-KW"/>
</dbReference>
<gene>
    <name evidence="7" type="ORF">IV203_001366</name>
</gene>
<dbReference type="PROSITE" id="PS00518">
    <property type="entry name" value="ZF_RING_1"/>
    <property type="match status" value="1"/>
</dbReference>
<evidence type="ECO:0000256" key="3">
    <source>
        <dbReference type="ARBA" id="ARBA00022833"/>
    </source>
</evidence>
<reference evidence="7" key="1">
    <citation type="journal article" date="2021" name="Sci. Rep.">
        <title>Diploid genomic architecture of Nitzschia inconspicua, an elite biomass production diatom.</title>
        <authorList>
            <person name="Oliver A."/>
            <person name="Podell S."/>
            <person name="Pinowska A."/>
            <person name="Traller J.C."/>
            <person name="Smith S.R."/>
            <person name="McClure R."/>
            <person name="Beliaev A."/>
            <person name="Bohutskyi P."/>
            <person name="Hill E.A."/>
            <person name="Rabines A."/>
            <person name="Zheng H."/>
            <person name="Allen L.Z."/>
            <person name="Kuo A."/>
            <person name="Grigoriev I.V."/>
            <person name="Allen A.E."/>
            <person name="Hazlebeck D."/>
            <person name="Allen E.E."/>
        </authorList>
    </citation>
    <scope>NUCLEOTIDE SEQUENCE</scope>
    <source>
        <strain evidence="7">Hildebrandi</strain>
    </source>
</reference>
<proteinExistence type="predicted"/>
<dbReference type="InterPro" id="IPR001841">
    <property type="entry name" value="Znf_RING"/>
</dbReference>
<evidence type="ECO:0000256" key="2">
    <source>
        <dbReference type="ARBA" id="ARBA00022771"/>
    </source>
</evidence>
<dbReference type="InterPro" id="IPR002110">
    <property type="entry name" value="Ankyrin_rpt"/>
</dbReference>
<evidence type="ECO:0000256" key="1">
    <source>
        <dbReference type="ARBA" id="ARBA00022723"/>
    </source>
</evidence>
<dbReference type="InterPro" id="IPR017907">
    <property type="entry name" value="Znf_RING_CS"/>
</dbReference>
<dbReference type="InterPro" id="IPR018957">
    <property type="entry name" value="Znf_C3HC4_RING-type"/>
</dbReference>
<keyword evidence="4" id="KW-0040">ANK repeat</keyword>
<keyword evidence="8" id="KW-1185">Reference proteome</keyword>
<dbReference type="PROSITE" id="PS50089">
    <property type="entry name" value="ZF_RING_2"/>
    <property type="match status" value="1"/>
</dbReference>
<evidence type="ECO:0000313" key="7">
    <source>
        <dbReference type="EMBL" id="KAG7356680.1"/>
    </source>
</evidence>
<dbReference type="Pfam" id="PF00097">
    <property type="entry name" value="zf-C3HC4"/>
    <property type="match status" value="1"/>
</dbReference>
<keyword evidence="1" id="KW-0479">Metal-binding</keyword>
<evidence type="ECO:0000259" key="6">
    <source>
        <dbReference type="PROSITE" id="PS50089"/>
    </source>
</evidence>
<dbReference type="PANTHER" id="PTHR23327">
    <property type="entry name" value="RING FINGER PROTEIN 127"/>
    <property type="match status" value="1"/>
</dbReference>
<dbReference type="SMART" id="SM00248">
    <property type="entry name" value="ANK"/>
    <property type="match status" value="3"/>
</dbReference>
<evidence type="ECO:0000256" key="4">
    <source>
        <dbReference type="PROSITE-ProRule" id="PRU00023"/>
    </source>
</evidence>
<reference evidence="7" key="2">
    <citation type="submission" date="2021-04" db="EMBL/GenBank/DDBJ databases">
        <authorList>
            <person name="Podell S."/>
        </authorList>
    </citation>
    <scope>NUCLEOTIDE SEQUENCE</scope>
    <source>
        <strain evidence="7">Hildebrandi</strain>
    </source>
</reference>
<dbReference type="OrthoDB" id="48414at2759"/>
<organism evidence="7 8">
    <name type="scientific">Nitzschia inconspicua</name>
    <dbReference type="NCBI Taxonomy" id="303405"/>
    <lineage>
        <taxon>Eukaryota</taxon>
        <taxon>Sar</taxon>
        <taxon>Stramenopiles</taxon>
        <taxon>Ochrophyta</taxon>
        <taxon>Bacillariophyta</taxon>
        <taxon>Bacillariophyceae</taxon>
        <taxon>Bacillariophycidae</taxon>
        <taxon>Bacillariales</taxon>
        <taxon>Bacillariaceae</taxon>
        <taxon>Nitzschia</taxon>
    </lineage>
</organism>
<evidence type="ECO:0000313" key="8">
    <source>
        <dbReference type="Proteomes" id="UP000693970"/>
    </source>
</evidence>
<dbReference type="Proteomes" id="UP000693970">
    <property type="component" value="Unassembled WGS sequence"/>
</dbReference>
<feature type="repeat" description="ANK" evidence="4">
    <location>
        <begin position="138"/>
        <end position="170"/>
    </location>
</feature>
<dbReference type="PROSITE" id="PS50297">
    <property type="entry name" value="ANK_REP_REGION"/>
    <property type="match status" value="1"/>
</dbReference>
<feature type="domain" description="RING-type" evidence="6">
    <location>
        <begin position="331"/>
        <end position="369"/>
    </location>
</feature>
<dbReference type="SMART" id="SM00184">
    <property type="entry name" value="RING"/>
    <property type="match status" value="1"/>
</dbReference>
<sequence length="717" mass="80915">MPQRAIPPIRPQPQLPESAVRRLNSLITDDLLDMIFTRGSNGPFSTKSSLRMYLLKMIYDPTFQMITFPILNGLALGPPHIHAQVKLQASQEEGYSLLYWACQWKLFRVKAYWPAESELIDMILKAGGVERVKNPLRNGANPLFFAVKYADLKGVDMLLDAGLTVDHRDAEGRTALKNALEHPQPPIIERLLEHLPATETITCYEIDTSSGLQTGNTFHINLIEWMVEQLYCDYTIVSWVNLGPPPPDNIIEAIHLMQKKGCHFSRESCRCFEILQTLFQDDVTSNFQWNAPEVAMVVGRALVGEKLPQRLQPNIANLKEELESNGESVNCPICLENVRKGVTLYCGHTFCVNCIVRCAKDRSDCPLCRAKLCQDLCFRPGGSTTFSISDILGVSHSFGRMSVSKLTDEQIQLEAKFQGIYSPGIPIEKFRSLLEKDEENKHCHQNSTFTINGREMETETLVDLSAPEPIVRGNTTFLSPALGRVCIEVTVQQVPVLAFIANQNVYTTVSKEFAETFHLKRIETLQSKKFVSVLDAKRVKNSTFTCLEPFVVNLRGIEVTLRNVIVQDPCPFPMYGIQLGMDFLASAAYCLIDVVTYSGEDINVFSRVEKDRSWQVQGSSQETLRFYSHDEKSVHLPLLHFSPFGRDAFLGVSLRSDVKYDQCFWCCRLFPEGMPFCGNCHAAGRKVTYCDSRCQNAAWKVHKRTIEATEPLAEVNE</sequence>
<comment type="caution">
    <text evidence="7">The sequence shown here is derived from an EMBL/GenBank/DDBJ whole genome shotgun (WGS) entry which is preliminary data.</text>
</comment>
<protein>
    <submittedName>
        <fullName evidence="7">Ring finger domain containing protein</fullName>
    </submittedName>
</protein>
<keyword evidence="3" id="KW-0862">Zinc</keyword>
<name>A0A9K3PQW7_9STRA</name>
<accession>A0A9K3PQW7</accession>
<dbReference type="EMBL" id="JAGRRH010000015">
    <property type="protein sequence ID" value="KAG7356680.1"/>
    <property type="molecule type" value="Genomic_DNA"/>
</dbReference>
<keyword evidence="2 5" id="KW-0863">Zinc-finger</keyword>
<dbReference type="AlphaFoldDB" id="A0A9K3PQW7"/>
<dbReference type="PROSITE" id="PS50088">
    <property type="entry name" value="ANK_REPEAT"/>
    <property type="match status" value="1"/>
</dbReference>
<evidence type="ECO:0000256" key="5">
    <source>
        <dbReference type="PROSITE-ProRule" id="PRU00175"/>
    </source>
</evidence>